<dbReference type="FunFam" id="1.10.10.460:FF:000001">
    <property type="entry name" value="Ribonuclease"/>
    <property type="match status" value="1"/>
</dbReference>
<keyword evidence="8 10" id="KW-0378">Hydrolase</keyword>
<dbReference type="KEGG" id="mgl:MGL_3941"/>
<comment type="cofactor">
    <cofactor evidence="3">
        <name>Mg(2+)</name>
        <dbReference type="ChEBI" id="CHEBI:18420"/>
    </cofactor>
</comment>
<evidence type="ECO:0000313" key="13">
    <source>
        <dbReference type="EMBL" id="EDP41733.1"/>
    </source>
</evidence>
<comment type="cofactor">
    <cofactor evidence="2">
        <name>Mn(2+)</name>
        <dbReference type="ChEBI" id="CHEBI:29035"/>
    </cofactor>
</comment>
<comment type="catalytic activity">
    <reaction evidence="1 10">
        <text>Endonucleolytic cleavage to 5'-phosphomonoester.</text>
        <dbReference type="EC" id="3.1.26.4"/>
    </reaction>
</comment>
<evidence type="ECO:0000256" key="5">
    <source>
        <dbReference type="ARBA" id="ARBA00022722"/>
    </source>
</evidence>
<accession>A8QBU1</accession>
<evidence type="ECO:0000256" key="11">
    <source>
        <dbReference type="SAM" id="MobiDB-lite"/>
    </source>
</evidence>
<dbReference type="AlphaFoldDB" id="A8QBU1"/>
<gene>
    <name evidence="13" type="ORF">MGL_3941</name>
</gene>
<dbReference type="OMA" id="WATAKSM"/>
<dbReference type="OrthoDB" id="7462577at2759"/>
<dbReference type="VEuPathDB" id="FungiDB:MGL_3941"/>
<name>A8QBU1_MALGO</name>
<dbReference type="InterPro" id="IPR001352">
    <property type="entry name" value="RNase_HII/HIII"/>
</dbReference>
<evidence type="ECO:0000256" key="10">
    <source>
        <dbReference type="RuleBase" id="RU003515"/>
    </source>
</evidence>
<dbReference type="Pfam" id="PF01351">
    <property type="entry name" value="RNase_HII"/>
    <property type="match status" value="1"/>
</dbReference>
<dbReference type="GO" id="GO:0032299">
    <property type="term" value="C:ribonuclease H2 complex"/>
    <property type="evidence" value="ECO:0007669"/>
    <property type="project" value="TreeGrafter"/>
</dbReference>
<dbReference type="InterPro" id="IPR036397">
    <property type="entry name" value="RNaseH_sf"/>
</dbReference>
<protein>
    <recommendedName>
        <fullName evidence="10">Ribonuclease</fullName>
        <ecNumber evidence="10">3.1.26.4</ecNumber>
    </recommendedName>
</protein>
<dbReference type="InterPro" id="IPR012337">
    <property type="entry name" value="RNaseH-like_sf"/>
</dbReference>
<dbReference type="InterPro" id="IPR023160">
    <property type="entry name" value="RNase_HII_hlx-loop-hlx_cap_dom"/>
</dbReference>
<organism evidence="13 14">
    <name type="scientific">Malassezia globosa (strain ATCC MYA-4612 / CBS 7966)</name>
    <name type="common">Dandruff-associated fungus</name>
    <dbReference type="NCBI Taxonomy" id="425265"/>
    <lineage>
        <taxon>Eukaryota</taxon>
        <taxon>Fungi</taxon>
        <taxon>Dikarya</taxon>
        <taxon>Basidiomycota</taxon>
        <taxon>Ustilaginomycotina</taxon>
        <taxon>Malasseziomycetes</taxon>
        <taxon>Malasseziales</taxon>
        <taxon>Malasseziaceae</taxon>
        <taxon>Malassezia</taxon>
    </lineage>
</organism>
<dbReference type="GO" id="GO:0004523">
    <property type="term" value="F:RNA-DNA hybrid ribonuclease activity"/>
    <property type="evidence" value="ECO:0007669"/>
    <property type="project" value="UniProtKB-EC"/>
</dbReference>
<dbReference type="EMBL" id="AAYY01000016">
    <property type="protein sequence ID" value="EDP41733.1"/>
    <property type="molecule type" value="Genomic_DNA"/>
</dbReference>
<evidence type="ECO:0000256" key="2">
    <source>
        <dbReference type="ARBA" id="ARBA00001936"/>
    </source>
</evidence>
<evidence type="ECO:0000256" key="4">
    <source>
        <dbReference type="ARBA" id="ARBA00007058"/>
    </source>
</evidence>
<evidence type="ECO:0000256" key="7">
    <source>
        <dbReference type="ARBA" id="ARBA00022759"/>
    </source>
</evidence>
<dbReference type="GO" id="GO:0006298">
    <property type="term" value="P:mismatch repair"/>
    <property type="evidence" value="ECO:0007669"/>
    <property type="project" value="TreeGrafter"/>
</dbReference>
<evidence type="ECO:0000256" key="1">
    <source>
        <dbReference type="ARBA" id="ARBA00000077"/>
    </source>
</evidence>
<dbReference type="GO" id="GO:0046872">
    <property type="term" value="F:metal ion binding"/>
    <property type="evidence" value="ECO:0007669"/>
    <property type="project" value="UniProtKB-KW"/>
</dbReference>
<dbReference type="PANTHER" id="PTHR10954:SF7">
    <property type="entry name" value="RIBONUCLEASE H2 SUBUNIT A"/>
    <property type="match status" value="1"/>
</dbReference>
<dbReference type="EC" id="3.1.26.4" evidence="10"/>
<feature type="domain" description="RNase H type-2" evidence="12">
    <location>
        <begin position="1"/>
        <end position="172"/>
    </location>
</feature>
<dbReference type="InParanoid" id="A8QBU1"/>
<feature type="region of interest" description="Disordered" evidence="11">
    <location>
        <begin position="103"/>
        <end position="129"/>
    </location>
</feature>
<keyword evidence="7 10" id="KW-0255">Endonuclease</keyword>
<dbReference type="Proteomes" id="UP000008837">
    <property type="component" value="Unassembled WGS sequence"/>
</dbReference>
<dbReference type="RefSeq" id="XP_001728947.1">
    <property type="nucleotide sequence ID" value="XM_001728895.1"/>
</dbReference>
<evidence type="ECO:0000256" key="9">
    <source>
        <dbReference type="PROSITE-ProRule" id="PRU01319"/>
    </source>
</evidence>
<dbReference type="SUPFAM" id="SSF53098">
    <property type="entry name" value="Ribonuclease H-like"/>
    <property type="match status" value="1"/>
</dbReference>
<comment type="function">
    <text evidence="10">Endonuclease that specifically degrades the RNA of RNA-DNA hybrids.</text>
</comment>
<sequence>MLRRIPHNLNQQSCDATVHLIQGVLNSGVDVTKIFVDTVGEPNAYAAKLKQYFPRHSHIEWIVARKADATYPIVGAASIAAKVTRDACVDHWMYAEPLQSVHHPEISKSSGKRKRGNNDDEETDIWATGSGYPGDPKTVRYLKETLDPVFGWARLVRFSWATAKSMLEEPVHVRQDLTSMLGTTYPSSTRAYPVRWIDDAQKQGKQQSTLANFFSKQQKPASNRRSITTQATAPDTRQVWLNDRKLLSEHQPHLWQQLALAPSSATDFF</sequence>
<comment type="caution">
    <text evidence="13">The sequence shown here is derived from an EMBL/GenBank/DDBJ whole genome shotgun (WGS) entry which is preliminary data.</text>
</comment>
<evidence type="ECO:0000313" key="14">
    <source>
        <dbReference type="Proteomes" id="UP000008837"/>
    </source>
</evidence>
<evidence type="ECO:0000256" key="3">
    <source>
        <dbReference type="ARBA" id="ARBA00001946"/>
    </source>
</evidence>
<dbReference type="STRING" id="425265.A8QBU1"/>
<evidence type="ECO:0000256" key="6">
    <source>
        <dbReference type="ARBA" id="ARBA00022723"/>
    </source>
</evidence>
<dbReference type="Gene3D" id="1.10.10.460">
    <property type="entry name" value="Ribonuclease hii. Domain 2"/>
    <property type="match status" value="1"/>
</dbReference>
<dbReference type="GO" id="GO:0003723">
    <property type="term" value="F:RNA binding"/>
    <property type="evidence" value="ECO:0007669"/>
    <property type="project" value="UniProtKB-UniRule"/>
</dbReference>
<dbReference type="GeneID" id="5853253"/>
<dbReference type="PANTHER" id="PTHR10954">
    <property type="entry name" value="RIBONUCLEASE H2 SUBUNIT A"/>
    <property type="match status" value="1"/>
</dbReference>
<proteinExistence type="inferred from homology"/>
<comment type="caution">
    <text evidence="9">Lacks conserved residue(s) required for the propagation of feature annotation.</text>
</comment>
<reference evidence="13 14" key="1">
    <citation type="journal article" date="2007" name="Proc. Natl. Acad. Sci. U.S.A.">
        <title>Dandruff-associated Malassezia genomes reveal convergent and divergent virulence traits shared with plant and human fungal pathogens.</title>
        <authorList>
            <person name="Xu J."/>
            <person name="Saunders C.W."/>
            <person name="Hu P."/>
            <person name="Grant R.A."/>
            <person name="Boekhout T."/>
            <person name="Kuramae E.E."/>
            <person name="Kronstad J.W."/>
            <person name="Deangelis Y.M."/>
            <person name="Reeder N.L."/>
            <person name="Johnstone K.R."/>
            <person name="Leland M."/>
            <person name="Fieno A.M."/>
            <person name="Begley W.M."/>
            <person name="Sun Y."/>
            <person name="Lacey M.P."/>
            <person name="Chaudhary T."/>
            <person name="Keough T."/>
            <person name="Chu L."/>
            <person name="Sears R."/>
            <person name="Yuan B."/>
            <person name="Dawson T.L.Jr."/>
        </authorList>
    </citation>
    <scope>NUCLEOTIDE SEQUENCE [LARGE SCALE GENOMIC DNA]</scope>
    <source>
        <strain evidence="14">ATCC MYA-4612 / CBS 7966</strain>
    </source>
</reference>
<evidence type="ECO:0000256" key="8">
    <source>
        <dbReference type="ARBA" id="ARBA00022801"/>
    </source>
</evidence>
<dbReference type="GO" id="GO:0043137">
    <property type="term" value="P:DNA replication, removal of RNA primer"/>
    <property type="evidence" value="ECO:0007669"/>
    <property type="project" value="TreeGrafter"/>
</dbReference>
<keyword evidence="14" id="KW-1185">Reference proteome</keyword>
<keyword evidence="6" id="KW-0479">Metal-binding</keyword>
<keyword evidence="5 10" id="KW-0540">Nuclease</keyword>
<evidence type="ECO:0000259" key="12">
    <source>
        <dbReference type="PROSITE" id="PS51975"/>
    </source>
</evidence>
<comment type="similarity">
    <text evidence="4">Belongs to the RNase HII family. Eukaryotic subfamily.</text>
</comment>
<dbReference type="InterPro" id="IPR024567">
    <property type="entry name" value="RNase_HII/HIII_dom"/>
</dbReference>
<dbReference type="PROSITE" id="PS51975">
    <property type="entry name" value="RNASE_H_2"/>
    <property type="match status" value="1"/>
</dbReference>
<dbReference type="Gene3D" id="3.30.420.10">
    <property type="entry name" value="Ribonuclease H-like superfamily/Ribonuclease H"/>
    <property type="match status" value="1"/>
</dbReference>